<accession>A0A388JL90</accession>
<evidence type="ECO:0000313" key="3">
    <source>
        <dbReference type="Proteomes" id="UP000265515"/>
    </source>
</evidence>
<feature type="non-terminal residue" evidence="2">
    <location>
        <position position="1"/>
    </location>
</feature>
<name>A0A388JL90_CHABU</name>
<feature type="compositionally biased region" description="Acidic residues" evidence="1">
    <location>
        <begin position="477"/>
        <end position="488"/>
    </location>
</feature>
<evidence type="ECO:0008006" key="4">
    <source>
        <dbReference type="Google" id="ProtNLM"/>
    </source>
</evidence>
<organism evidence="2 3">
    <name type="scientific">Chara braunii</name>
    <name type="common">Braun's stonewort</name>
    <dbReference type="NCBI Taxonomy" id="69332"/>
    <lineage>
        <taxon>Eukaryota</taxon>
        <taxon>Viridiplantae</taxon>
        <taxon>Streptophyta</taxon>
        <taxon>Charophyceae</taxon>
        <taxon>Charales</taxon>
        <taxon>Characeae</taxon>
        <taxon>Chara</taxon>
    </lineage>
</organism>
<dbReference type="AlphaFoldDB" id="A0A388JL90"/>
<feature type="region of interest" description="Disordered" evidence="1">
    <location>
        <begin position="440"/>
        <end position="552"/>
    </location>
</feature>
<sequence length="552" mass="63736">ILGQSLFGNAKIHRNGYPLPWQGEQGAFGRQWLKCGVYRVADLWDEEKGEWKEDAQLEAVLRHQADRKQRLDQVRKAILETWKQRLSHNWRTKGEWVALNSEELPEALFRIKAQDQEDWYWVEGWEVTQTDEALGQPLKRQEQRDGVIHKDNMRSVVVVRDKRQKKGDSFRPFKIRQHPLQIPWDPSVWEWKATNSQRCATPPHQTTTKVIYRSLNTPTDMADEMKERWRKKGWLQQEDGVSWTQQTWEKACTLLTRLPDQKQAGGLWLNLQLAVPTYQWMAAYSAATDTLCKACGQKEETIPHLWLDCDSQRLFWEWWGTVGDKVPLHPESPKHRAEVLVGQILAGGVSRPVQAYAGDMIGGAFWMAMWAMRGRLLMEGVKGSAKTLQHWFLRKLKAAVTTDMQRKQKGGWPFLREAWGGYVDVLQMEIEPDRWEWSDGLCINKDAGDSPDQGEGDSPQAPPDESEQPENGTYDGQQEEEMSVEVEQMESGTQDRQQAAERPDRGGIQEDVTQDREQGNERPERETAQAVSTEEGSEFQEWTDVGEVDRPC</sequence>
<dbReference type="Gramene" id="GBG47753">
    <property type="protein sequence ID" value="GBG47753"/>
    <property type="gene ID" value="CBR_g81381"/>
</dbReference>
<dbReference type="Proteomes" id="UP000265515">
    <property type="component" value="Unassembled WGS sequence"/>
</dbReference>
<comment type="caution">
    <text evidence="2">The sequence shown here is derived from an EMBL/GenBank/DDBJ whole genome shotgun (WGS) entry which is preliminary data.</text>
</comment>
<protein>
    <recommendedName>
        <fullName evidence="4">Reverse transcriptase zinc-binding domain-containing protein</fullName>
    </recommendedName>
</protein>
<dbReference type="EMBL" id="BFEA01004720">
    <property type="protein sequence ID" value="GBG47753.1"/>
    <property type="molecule type" value="Genomic_DNA"/>
</dbReference>
<proteinExistence type="predicted"/>
<dbReference type="OrthoDB" id="1938430at2759"/>
<reference evidence="2 3" key="1">
    <citation type="journal article" date="2018" name="Cell">
        <title>The Chara Genome: Secondary Complexity and Implications for Plant Terrestrialization.</title>
        <authorList>
            <person name="Nishiyama T."/>
            <person name="Sakayama H."/>
            <person name="Vries J.D."/>
            <person name="Buschmann H."/>
            <person name="Saint-Marcoux D."/>
            <person name="Ullrich K.K."/>
            <person name="Haas F.B."/>
            <person name="Vanderstraeten L."/>
            <person name="Becker D."/>
            <person name="Lang D."/>
            <person name="Vosolsobe S."/>
            <person name="Rombauts S."/>
            <person name="Wilhelmsson P.K.I."/>
            <person name="Janitza P."/>
            <person name="Kern R."/>
            <person name="Heyl A."/>
            <person name="Rumpler F."/>
            <person name="Villalobos L.I.A.C."/>
            <person name="Clay J.M."/>
            <person name="Skokan R."/>
            <person name="Toyoda A."/>
            <person name="Suzuki Y."/>
            <person name="Kagoshima H."/>
            <person name="Schijlen E."/>
            <person name="Tajeshwar N."/>
            <person name="Catarino B."/>
            <person name="Hetherington A.J."/>
            <person name="Saltykova A."/>
            <person name="Bonnot C."/>
            <person name="Breuninger H."/>
            <person name="Symeonidi A."/>
            <person name="Radhakrishnan G.V."/>
            <person name="Van Nieuwerburgh F."/>
            <person name="Deforce D."/>
            <person name="Chang C."/>
            <person name="Karol K.G."/>
            <person name="Hedrich R."/>
            <person name="Ulvskov P."/>
            <person name="Glockner G."/>
            <person name="Delwiche C.F."/>
            <person name="Petrasek J."/>
            <person name="Van de Peer Y."/>
            <person name="Friml J."/>
            <person name="Beilby M."/>
            <person name="Dolan L."/>
            <person name="Kohara Y."/>
            <person name="Sugano S."/>
            <person name="Fujiyama A."/>
            <person name="Delaux P.-M."/>
            <person name="Quint M."/>
            <person name="TheiBen G."/>
            <person name="Hagemann M."/>
            <person name="Harholt J."/>
            <person name="Dunand C."/>
            <person name="Zachgo S."/>
            <person name="Langdale J."/>
            <person name="Maumus F."/>
            <person name="Straeten D.V.D."/>
            <person name="Gould S.B."/>
            <person name="Rensing S.A."/>
        </authorList>
    </citation>
    <scope>NUCLEOTIDE SEQUENCE [LARGE SCALE GENOMIC DNA]</scope>
    <source>
        <strain evidence="2 3">S276</strain>
    </source>
</reference>
<gene>
    <name evidence="2" type="ORF">CBR_g81381</name>
</gene>
<evidence type="ECO:0000313" key="2">
    <source>
        <dbReference type="EMBL" id="GBG47753.1"/>
    </source>
</evidence>
<keyword evidence="3" id="KW-1185">Reference proteome</keyword>
<evidence type="ECO:0000256" key="1">
    <source>
        <dbReference type="SAM" id="MobiDB-lite"/>
    </source>
</evidence>
<feature type="compositionally biased region" description="Basic and acidic residues" evidence="1">
    <location>
        <begin position="498"/>
        <end position="527"/>
    </location>
</feature>